<evidence type="ECO:0000313" key="3">
    <source>
        <dbReference type="Proteomes" id="UP000248724"/>
    </source>
</evidence>
<dbReference type="GO" id="GO:0003677">
    <property type="term" value="F:DNA binding"/>
    <property type="evidence" value="ECO:0007669"/>
    <property type="project" value="InterPro"/>
</dbReference>
<protein>
    <submittedName>
        <fullName evidence="2">Uncharacterized protein</fullName>
    </submittedName>
</protein>
<dbReference type="Proteomes" id="UP000248724">
    <property type="component" value="Unassembled WGS sequence"/>
</dbReference>
<dbReference type="InterPro" id="IPR010982">
    <property type="entry name" value="Lambda_DNA-bd_dom_sf"/>
</dbReference>
<feature type="region of interest" description="Disordered" evidence="1">
    <location>
        <begin position="95"/>
        <end position="114"/>
    </location>
</feature>
<sequence>MLGGMLTRIAFDQEFAQALRVRGLTLTELAVRAHVTVATASAAVQGRPLNVSTATRLARALASAPVVSELERWARAPANQQPARGRRATVALVAPAPTDHPHPSRHAAPGARADSYQLPLDVA</sequence>
<dbReference type="AlphaFoldDB" id="A0A2W5Z2Y9"/>
<dbReference type="SUPFAM" id="SSF47413">
    <property type="entry name" value="lambda repressor-like DNA-binding domains"/>
    <property type="match status" value="1"/>
</dbReference>
<gene>
    <name evidence="2" type="ORF">DLM65_09980</name>
</gene>
<name>A0A2W5Z2Y9_9BACT</name>
<accession>A0A2W5Z2Y9</accession>
<organism evidence="2 3">
    <name type="scientific">Candidatus Aeolococcus gillhamiae</name>
    <dbReference type="NCBI Taxonomy" id="3127015"/>
    <lineage>
        <taxon>Bacteria</taxon>
        <taxon>Bacillati</taxon>
        <taxon>Candidatus Dormiibacterota</taxon>
        <taxon>Candidatus Dormibacteria</taxon>
        <taxon>Candidatus Aeolococcales</taxon>
        <taxon>Candidatus Aeolococcaceae</taxon>
        <taxon>Candidatus Aeolococcus</taxon>
    </lineage>
</organism>
<dbReference type="InterPro" id="IPR001387">
    <property type="entry name" value="Cro/C1-type_HTH"/>
</dbReference>
<proteinExistence type="predicted"/>
<dbReference type="EMBL" id="QHBU01000194">
    <property type="protein sequence ID" value="PZR79709.1"/>
    <property type="molecule type" value="Genomic_DNA"/>
</dbReference>
<reference evidence="2 3" key="1">
    <citation type="journal article" date="2017" name="Nature">
        <title>Atmospheric trace gases support primary production in Antarctic desert surface soil.</title>
        <authorList>
            <person name="Ji M."/>
            <person name="Greening C."/>
            <person name="Vanwonterghem I."/>
            <person name="Carere C.R."/>
            <person name="Bay S.K."/>
            <person name="Steen J.A."/>
            <person name="Montgomery K."/>
            <person name="Lines T."/>
            <person name="Beardall J."/>
            <person name="van Dorst J."/>
            <person name="Snape I."/>
            <person name="Stott M.B."/>
            <person name="Hugenholtz P."/>
            <person name="Ferrari B.C."/>
        </authorList>
    </citation>
    <scope>NUCLEOTIDE SEQUENCE [LARGE SCALE GENOMIC DNA]</scope>
    <source>
        <strain evidence="2">RRmetagenome_bin12</strain>
    </source>
</reference>
<evidence type="ECO:0000313" key="2">
    <source>
        <dbReference type="EMBL" id="PZR79709.1"/>
    </source>
</evidence>
<comment type="caution">
    <text evidence="2">The sequence shown here is derived from an EMBL/GenBank/DDBJ whole genome shotgun (WGS) entry which is preliminary data.</text>
</comment>
<dbReference type="CDD" id="cd00093">
    <property type="entry name" value="HTH_XRE"/>
    <property type="match status" value="1"/>
</dbReference>
<evidence type="ECO:0000256" key="1">
    <source>
        <dbReference type="SAM" id="MobiDB-lite"/>
    </source>
</evidence>